<dbReference type="GO" id="GO:0006508">
    <property type="term" value="P:proteolysis"/>
    <property type="evidence" value="ECO:0007669"/>
    <property type="project" value="UniProtKB-KW"/>
</dbReference>
<evidence type="ECO:0000256" key="5">
    <source>
        <dbReference type="ARBA" id="ARBA00010918"/>
    </source>
</evidence>
<keyword evidence="11 22" id="KW-0732">Signal</keyword>
<keyword evidence="13" id="KW-0256">Endoplasmic reticulum</keyword>
<evidence type="ECO:0000256" key="9">
    <source>
        <dbReference type="ARBA" id="ARBA00022670"/>
    </source>
</evidence>
<dbReference type="Pfam" id="PF04389">
    <property type="entry name" value="Peptidase_M28"/>
    <property type="match status" value="1"/>
</dbReference>
<keyword evidence="18" id="KW-0325">Glycoprotein</keyword>
<evidence type="ECO:0000256" key="16">
    <source>
        <dbReference type="ARBA" id="ARBA00023049"/>
    </source>
</evidence>
<evidence type="ECO:0000256" key="22">
    <source>
        <dbReference type="SAM" id="SignalP"/>
    </source>
</evidence>
<dbReference type="GO" id="GO:0005615">
    <property type="term" value="C:extracellular space"/>
    <property type="evidence" value="ECO:0007669"/>
    <property type="project" value="TreeGrafter"/>
</dbReference>
<dbReference type="GO" id="GO:0043171">
    <property type="term" value="P:peptide catabolic process"/>
    <property type="evidence" value="ECO:0007669"/>
    <property type="project" value="TreeGrafter"/>
</dbReference>
<evidence type="ECO:0000256" key="7">
    <source>
        <dbReference type="ARBA" id="ARBA00022525"/>
    </source>
</evidence>
<dbReference type="InterPro" id="IPR039866">
    <property type="entry name" value="CPQ"/>
</dbReference>
<evidence type="ECO:0000256" key="13">
    <source>
        <dbReference type="ARBA" id="ARBA00022824"/>
    </source>
</evidence>
<comment type="similarity">
    <text evidence="5">Belongs to the peptidase M28 family.</text>
</comment>
<dbReference type="GO" id="GO:0070573">
    <property type="term" value="F:metallodipeptidase activity"/>
    <property type="evidence" value="ECO:0007669"/>
    <property type="project" value="InterPro"/>
</dbReference>
<evidence type="ECO:0000256" key="6">
    <source>
        <dbReference type="ARBA" id="ARBA00014116"/>
    </source>
</evidence>
<comment type="subunit">
    <text evidence="20">Homodimer. The monomeric form is inactive while the homodimer is active.</text>
</comment>
<dbReference type="PANTHER" id="PTHR12053">
    <property type="entry name" value="PROTEASE FAMILY M28 PLASMA GLUTAMATE CARBOXYPEPTIDASE-RELATED"/>
    <property type="match status" value="1"/>
</dbReference>
<evidence type="ECO:0000256" key="4">
    <source>
        <dbReference type="ARBA" id="ARBA00004613"/>
    </source>
</evidence>
<sequence length="481" mass="53262">MNLLQNISVTLMLLFSYLSSLNSTIFNNEVNQCTIPPELQKEIASYKTVVNRIIHSLLVGDLQNTTYRRLAEFIDKFGNRIAGSENLENAIDYMLNKSVELGLENVHSEEVYVPHWVRGNESAVLIQPRYQNLNMLGLGSSVGTPVDGITAEAVVVDSFEELENIAAHVYGKIVIFNERYISYGETVKYRQFAASKAAEQGAVATLVRSITPFSLNTPHTGWQDYSDNVTKIPTACITAEDSHMLRRMQDRGERIIIKLKMEAQTFSPKLSRNTIAEIKGGEKPEKVVVVSGHLDSWDVGEGAMDDGGGAFLSWNSLVILKYLGLRPKRTLRAILWTAEEEGLVGAQAYVKAHKNETQNFNFVMESDEGTFTPLGLKYTGIPDGKCVLEAILSLLKDINTTTVEEPADGGPDITFWLSEGIPGASLLNRAESYFWYHHSAADTMDVEDPEALNLATALWASVAYVVADITADMPRKPGQFL</sequence>
<evidence type="ECO:0000256" key="19">
    <source>
        <dbReference type="ARBA" id="ARBA00023228"/>
    </source>
</evidence>
<reference evidence="25" key="1">
    <citation type="submission" date="2025-08" db="UniProtKB">
        <authorList>
            <consortium name="RefSeq"/>
        </authorList>
    </citation>
    <scope>IDENTIFICATION</scope>
    <source>
        <tissue evidence="25">Entire body</tissue>
    </source>
</reference>
<dbReference type="FunFam" id="3.50.30.30:FF:000009">
    <property type="entry name" value="Carboxypeptidase Q"/>
    <property type="match status" value="1"/>
</dbReference>
<evidence type="ECO:0000256" key="10">
    <source>
        <dbReference type="ARBA" id="ARBA00022723"/>
    </source>
</evidence>
<evidence type="ECO:0000256" key="21">
    <source>
        <dbReference type="ARBA" id="ARBA00033328"/>
    </source>
</evidence>
<dbReference type="GO" id="GO:0005783">
    <property type="term" value="C:endoplasmic reticulum"/>
    <property type="evidence" value="ECO:0007669"/>
    <property type="project" value="UniProtKB-SubCell"/>
</dbReference>
<keyword evidence="24" id="KW-1185">Reference proteome</keyword>
<keyword evidence="14" id="KW-0862">Zinc</keyword>
<keyword evidence="16" id="KW-0482">Metalloprotease</keyword>
<dbReference type="GO" id="GO:0046872">
    <property type="term" value="F:metal ion binding"/>
    <property type="evidence" value="ECO:0007669"/>
    <property type="project" value="UniProtKB-KW"/>
</dbReference>
<dbReference type="KEGG" id="apln:108733955"/>
<feature type="chain" id="PRO_5010736361" description="Carboxypeptidase Q" evidence="22">
    <location>
        <begin position="24"/>
        <end position="481"/>
    </location>
</feature>
<protein>
    <recommendedName>
        <fullName evidence="6">Carboxypeptidase Q</fullName>
    </recommendedName>
    <alternativeName>
        <fullName evidence="21">Plasma glutamate carboxypeptidase</fullName>
    </alternativeName>
</protein>
<keyword evidence="9" id="KW-0645">Protease</keyword>
<dbReference type="OrthoDB" id="10013407at2759"/>
<keyword evidence="17" id="KW-0865">Zymogen</keyword>
<dbReference type="InterPro" id="IPR007484">
    <property type="entry name" value="Peptidase_M28"/>
</dbReference>
<evidence type="ECO:0000313" key="25">
    <source>
        <dbReference type="RefSeq" id="XP_018320826.1"/>
    </source>
</evidence>
<name>A0A1W4WA03_AGRPL</name>
<evidence type="ECO:0000256" key="2">
    <source>
        <dbReference type="ARBA" id="ARBA00004371"/>
    </source>
</evidence>
<organism evidence="24 25">
    <name type="scientific">Agrilus planipennis</name>
    <name type="common">Emerald ash borer</name>
    <name type="synonym">Agrilus marcopoli</name>
    <dbReference type="NCBI Taxonomy" id="224129"/>
    <lineage>
        <taxon>Eukaryota</taxon>
        <taxon>Metazoa</taxon>
        <taxon>Ecdysozoa</taxon>
        <taxon>Arthropoda</taxon>
        <taxon>Hexapoda</taxon>
        <taxon>Insecta</taxon>
        <taxon>Pterygota</taxon>
        <taxon>Neoptera</taxon>
        <taxon>Endopterygota</taxon>
        <taxon>Coleoptera</taxon>
        <taxon>Polyphaga</taxon>
        <taxon>Elateriformia</taxon>
        <taxon>Buprestoidea</taxon>
        <taxon>Buprestidae</taxon>
        <taxon>Agrilinae</taxon>
        <taxon>Agrilus</taxon>
    </lineage>
</organism>
<evidence type="ECO:0000256" key="20">
    <source>
        <dbReference type="ARBA" id="ARBA00025833"/>
    </source>
</evidence>
<dbReference type="GO" id="GO:0005794">
    <property type="term" value="C:Golgi apparatus"/>
    <property type="evidence" value="ECO:0007669"/>
    <property type="project" value="UniProtKB-SubCell"/>
</dbReference>
<dbReference type="GeneID" id="108733955"/>
<feature type="signal peptide" evidence="22">
    <location>
        <begin position="1"/>
        <end position="23"/>
    </location>
</feature>
<evidence type="ECO:0000256" key="18">
    <source>
        <dbReference type="ARBA" id="ARBA00023180"/>
    </source>
</evidence>
<dbReference type="GO" id="GO:0004180">
    <property type="term" value="F:carboxypeptidase activity"/>
    <property type="evidence" value="ECO:0007669"/>
    <property type="project" value="UniProtKB-KW"/>
</dbReference>
<keyword evidence="19" id="KW-0458">Lysosome</keyword>
<evidence type="ECO:0000313" key="24">
    <source>
        <dbReference type="Proteomes" id="UP000192223"/>
    </source>
</evidence>
<evidence type="ECO:0000256" key="17">
    <source>
        <dbReference type="ARBA" id="ARBA00023145"/>
    </source>
</evidence>
<dbReference type="RefSeq" id="XP_018320826.1">
    <property type="nucleotide sequence ID" value="XM_018465324.1"/>
</dbReference>
<dbReference type="GO" id="GO:0005764">
    <property type="term" value="C:lysosome"/>
    <property type="evidence" value="ECO:0007669"/>
    <property type="project" value="UniProtKB-SubCell"/>
</dbReference>
<dbReference type="PANTHER" id="PTHR12053:SF3">
    <property type="entry name" value="CARBOXYPEPTIDASE Q"/>
    <property type="match status" value="1"/>
</dbReference>
<evidence type="ECO:0000256" key="12">
    <source>
        <dbReference type="ARBA" id="ARBA00022801"/>
    </source>
</evidence>
<evidence type="ECO:0000256" key="15">
    <source>
        <dbReference type="ARBA" id="ARBA00023034"/>
    </source>
</evidence>
<evidence type="ECO:0000256" key="1">
    <source>
        <dbReference type="ARBA" id="ARBA00004240"/>
    </source>
</evidence>
<dbReference type="CDD" id="cd03883">
    <property type="entry name" value="M28_Pgcp_like"/>
    <property type="match status" value="1"/>
</dbReference>
<dbReference type="Gene3D" id="3.40.630.10">
    <property type="entry name" value="Zn peptidases"/>
    <property type="match status" value="1"/>
</dbReference>
<dbReference type="Proteomes" id="UP000192223">
    <property type="component" value="Unplaced"/>
</dbReference>
<keyword evidence="7" id="KW-0964">Secreted</keyword>
<dbReference type="Gene3D" id="3.50.30.30">
    <property type="match status" value="1"/>
</dbReference>
<evidence type="ECO:0000259" key="23">
    <source>
        <dbReference type="Pfam" id="PF04389"/>
    </source>
</evidence>
<dbReference type="InParanoid" id="A0A1W4WA03"/>
<dbReference type="FunFam" id="3.40.630.10:FF:000036">
    <property type="entry name" value="Carboxypeptidase Q"/>
    <property type="match status" value="1"/>
</dbReference>
<accession>A0A1W4WA03</accession>
<keyword evidence="10" id="KW-0479">Metal-binding</keyword>
<evidence type="ECO:0000256" key="14">
    <source>
        <dbReference type="ARBA" id="ARBA00022833"/>
    </source>
</evidence>
<dbReference type="AlphaFoldDB" id="A0A1W4WA03"/>
<gene>
    <name evidence="25" type="primary">LOC108733955</name>
</gene>
<dbReference type="SUPFAM" id="SSF53187">
    <property type="entry name" value="Zn-dependent exopeptidases"/>
    <property type="match status" value="1"/>
</dbReference>
<feature type="domain" description="Peptidase M28" evidence="23">
    <location>
        <begin position="273"/>
        <end position="461"/>
    </location>
</feature>
<keyword evidence="15" id="KW-0333">Golgi apparatus</keyword>
<keyword evidence="8 25" id="KW-0121">Carboxypeptidase</keyword>
<keyword evidence="12" id="KW-0378">Hydrolase</keyword>
<comment type="subcellular location">
    <subcellularLocation>
        <location evidence="1">Endoplasmic reticulum</location>
    </subcellularLocation>
    <subcellularLocation>
        <location evidence="3">Golgi apparatus</location>
    </subcellularLocation>
    <subcellularLocation>
        <location evidence="2">Lysosome</location>
    </subcellularLocation>
    <subcellularLocation>
        <location evidence="4">Secreted</location>
    </subcellularLocation>
</comment>
<evidence type="ECO:0000256" key="8">
    <source>
        <dbReference type="ARBA" id="ARBA00022645"/>
    </source>
</evidence>
<dbReference type="STRING" id="224129.A0A1W4WA03"/>
<evidence type="ECO:0000256" key="3">
    <source>
        <dbReference type="ARBA" id="ARBA00004555"/>
    </source>
</evidence>
<evidence type="ECO:0000256" key="11">
    <source>
        <dbReference type="ARBA" id="ARBA00022729"/>
    </source>
</evidence>
<proteinExistence type="inferred from homology"/>